<dbReference type="InterPro" id="IPR052585">
    <property type="entry name" value="Lipid_raft_assoc_Zn_ADH"/>
</dbReference>
<dbReference type="SMART" id="SM00829">
    <property type="entry name" value="PKS_ER"/>
    <property type="match status" value="1"/>
</dbReference>
<comment type="caution">
    <text evidence="3">The sequence shown here is derived from an EMBL/GenBank/DDBJ whole genome shotgun (WGS) entry which is preliminary data.</text>
</comment>
<dbReference type="InterPro" id="IPR002364">
    <property type="entry name" value="Quin_OxRdtase/zeta-crystal_CS"/>
</dbReference>
<dbReference type="InterPro" id="IPR011032">
    <property type="entry name" value="GroES-like_sf"/>
</dbReference>
<evidence type="ECO:0000259" key="2">
    <source>
        <dbReference type="SMART" id="SM00829"/>
    </source>
</evidence>
<dbReference type="Pfam" id="PF08240">
    <property type="entry name" value="ADH_N"/>
    <property type="match status" value="1"/>
</dbReference>
<evidence type="ECO:0000313" key="3">
    <source>
        <dbReference type="EMBL" id="KAF0728244.1"/>
    </source>
</evidence>
<dbReference type="InterPro" id="IPR036291">
    <property type="entry name" value="NAD(P)-bd_dom_sf"/>
</dbReference>
<dbReference type="CDD" id="cd08252">
    <property type="entry name" value="AL_MDR"/>
    <property type="match status" value="1"/>
</dbReference>
<protein>
    <recommendedName>
        <fullName evidence="2">Enoyl reductase (ER) domain-containing protein</fullName>
    </recommendedName>
</protein>
<keyword evidence="4" id="KW-1185">Reference proteome</keyword>
<dbReference type="PANTHER" id="PTHR43482:SF1">
    <property type="entry name" value="PROTEIN AST1-RELATED"/>
    <property type="match status" value="1"/>
</dbReference>
<dbReference type="EMBL" id="VJMJ01000180">
    <property type="protein sequence ID" value="KAF0728244.1"/>
    <property type="molecule type" value="Genomic_DNA"/>
</dbReference>
<proteinExistence type="inferred from homology"/>
<name>A0A6G0WLR3_9STRA</name>
<dbReference type="Pfam" id="PF00107">
    <property type="entry name" value="ADH_zinc_N"/>
    <property type="match status" value="1"/>
</dbReference>
<dbReference type="AlphaFoldDB" id="A0A6G0WLR3"/>
<organism evidence="3 4">
    <name type="scientific">Aphanomyces euteiches</name>
    <dbReference type="NCBI Taxonomy" id="100861"/>
    <lineage>
        <taxon>Eukaryota</taxon>
        <taxon>Sar</taxon>
        <taxon>Stramenopiles</taxon>
        <taxon>Oomycota</taxon>
        <taxon>Saprolegniomycetes</taxon>
        <taxon>Saprolegniales</taxon>
        <taxon>Verrucalvaceae</taxon>
        <taxon>Aphanomyces</taxon>
    </lineage>
</organism>
<evidence type="ECO:0000313" key="4">
    <source>
        <dbReference type="Proteomes" id="UP000481153"/>
    </source>
</evidence>
<comment type="similarity">
    <text evidence="1">Belongs to the zinc-containing alcohol dehydrogenase family. Quinone oxidoreductase subfamily.</text>
</comment>
<dbReference type="InterPro" id="IPR013149">
    <property type="entry name" value="ADH-like_C"/>
</dbReference>
<gene>
    <name evidence="3" type="ORF">Ae201684_013895</name>
</gene>
<dbReference type="GO" id="GO:0016491">
    <property type="term" value="F:oxidoreductase activity"/>
    <property type="evidence" value="ECO:0007669"/>
    <property type="project" value="InterPro"/>
</dbReference>
<dbReference type="GO" id="GO:0008270">
    <property type="term" value="F:zinc ion binding"/>
    <property type="evidence" value="ECO:0007669"/>
    <property type="project" value="InterPro"/>
</dbReference>
<dbReference type="PANTHER" id="PTHR43482">
    <property type="entry name" value="PROTEIN AST1-RELATED"/>
    <property type="match status" value="1"/>
</dbReference>
<dbReference type="NCBIfam" id="TIGR02817">
    <property type="entry name" value="adh_fam_1"/>
    <property type="match status" value="1"/>
</dbReference>
<evidence type="ECO:0000256" key="1">
    <source>
        <dbReference type="ARBA" id="ARBA00010371"/>
    </source>
</evidence>
<dbReference type="InterPro" id="IPR014182">
    <property type="entry name" value="ADH_Zn_typ-1"/>
</dbReference>
<sequence length="351" mass="38352">MFSIPKTMRTVSFIDHLPIEDPSSLLDTTVDVPTVTGHDLLVRVEAVSVNPADSGSRSNRQFFEAMSTQNKHKILGYDGAGVVVAVGSDVSLFKVGDEVYYAGSLVREGSNAEYQAVDERIVGHKPKSLNFADAASLPLTAITAYEALFHRLEIPEKTPIPSNKSVLILNGAGGVGSIAIQLLKALTDLTVIATASRPQSSAWVKELGADHVVNHAEDIPKQLAAIGFSQVDYILINTFIEPYFDAIVDLLKPQGKVCSIMPAVDNLPFQKLFFKSVSFHWECMFTRSLYTTDDIVEQHRLLNHVSELVDTKRVRSTASESLGKINAENLKKAHAAIESRRTVGKMVLTGF</sequence>
<dbReference type="Proteomes" id="UP000481153">
    <property type="component" value="Unassembled WGS sequence"/>
</dbReference>
<dbReference type="PROSITE" id="PS01162">
    <property type="entry name" value="QOR_ZETA_CRYSTAL"/>
    <property type="match status" value="1"/>
</dbReference>
<accession>A0A6G0WLR3</accession>
<dbReference type="InterPro" id="IPR020843">
    <property type="entry name" value="ER"/>
</dbReference>
<reference evidence="3 4" key="1">
    <citation type="submission" date="2019-07" db="EMBL/GenBank/DDBJ databases">
        <title>Genomics analysis of Aphanomyces spp. identifies a new class of oomycete effector associated with host adaptation.</title>
        <authorList>
            <person name="Gaulin E."/>
        </authorList>
    </citation>
    <scope>NUCLEOTIDE SEQUENCE [LARGE SCALE GENOMIC DNA]</scope>
    <source>
        <strain evidence="3 4">ATCC 201684</strain>
    </source>
</reference>
<dbReference type="Gene3D" id="3.40.50.720">
    <property type="entry name" value="NAD(P)-binding Rossmann-like Domain"/>
    <property type="match status" value="1"/>
</dbReference>
<dbReference type="InterPro" id="IPR013154">
    <property type="entry name" value="ADH-like_N"/>
</dbReference>
<dbReference type="SUPFAM" id="SSF50129">
    <property type="entry name" value="GroES-like"/>
    <property type="match status" value="1"/>
</dbReference>
<dbReference type="SUPFAM" id="SSF51735">
    <property type="entry name" value="NAD(P)-binding Rossmann-fold domains"/>
    <property type="match status" value="1"/>
</dbReference>
<dbReference type="Gene3D" id="3.90.180.10">
    <property type="entry name" value="Medium-chain alcohol dehydrogenases, catalytic domain"/>
    <property type="match status" value="1"/>
</dbReference>
<feature type="domain" description="Enoyl reductase (ER)" evidence="2">
    <location>
        <begin position="24"/>
        <end position="348"/>
    </location>
</feature>
<dbReference type="VEuPathDB" id="FungiDB:AeMF1_021177"/>